<dbReference type="Pfam" id="PF01047">
    <property type="entry name" value="MarR"/>
    <property type="match status" value="1"/>
</dbReference>
<dbReference type="SUPFAM" id="SSF46785">
    <property type="entry name" value="Winged helix' DNA-binding domain"/>
    <property type="match status" value="1"/>
</dbReference>
<keyword evidence="1" id="KW-0238">DNA-binding</keyword>
<feature type="domain" description="HTH marR-type" evidence="2">
    <location>
        <begin position="1"/>
        <end position="136"/>
    </location>
</feature>
<dbReference type="OrthoDB" id="2734388at2"/>
<reference evidence="3 4" key="1">
    <citation type="submission" date="2017-08" db="EMBL/GenBank/DDBJ databases">
        <title>Draft genome sequences of 64 type strains of genus Staph aureus.</title>
        <authorList>
            <person name="Cole K."/>
            <person name="Golubchik T."/>
            <person name="Russell J."/>
            <person name="Foster D."/>
            <person name="Llewelyn M."/>
            <person name="Wilson D."/>
            <person name="Crook D."/>
            <person name="Paul J."/>
        </authorList>
    </citation>
    <scope>NUCLEOTIDE SEQUENCE [LARGE SCALE GENOMIC DNA]</scope>
    <source>
        <strain evidence="3 4">DSM 21968</strain>
    </source>
</reference>
<dbReference type="PROSITE" id="PS50995">
    <property type="entry name" value="HTH_MARR_2"/>
    <property type="match status" value="1"/>
</dbReference>
<dbReference type="GO" id="GO:0003700">
    <property type="term" value="F:DNA-binding transcription factor activity"/>
    <property type="evidence" value="ECO:0007669"/>
    <property type="project" value="InterPro"/>
</dbReference>
<organism evidence="3 4">
    <name type="scientific">Staphylococcus rostri</name>
    <dbReference type="NCBI Taxonomy" id="522262"/>
    <lineage>
        <taxon>Bacteria</taxon>
        <taxon>Bacillati</taxon>
        <taxon>Bacillota</taxon>
        <taxon>Bacilli</taxon>
        <taxon>Bacillales</taxon>
        <taxon>Staphylococcaceae</taxon>
        <taxon>Staphylococcus</taxon>
    </lineage>
</organism>
<dbReference type="GO" id="GO:0006950">
    <property type="term" value="P:response to stress"/>
    <property type="evidence" value="ECO:0007669"/>
    <property type="project" value="TreeGrafter"/>
</dbReference>
<dbReference type="SMART" id="SM00347">
    <property type="entry name" value="HTH_MARR"/>
    <property type="match status" value="1"/>
</dbReference>
<dbReference type="GO" id="GO:0003677">
    <property type="term" value="F:DNA binding"/>
    <property type="evidence" value="ECO:0007669"/>
    <property type="project" value="UniProtKB-KW"/>
</dbReference>
<dbReference type="Gene3D" id="1.10.10.10">
    <property type="entry name" value="Winged helix-like DNA-binding domain superfamily/Winged helix DNA-binding domain"/>
    <property type="match status" value="1"/>
</dbReference>
<proteinExistence type="predicted"/>
<dbReference type="EMBL" id="PPRF01000017">
    <property type="protein sequence ID" value="PNZ29189.1"/>
    <property type="molecule type" value="Genomic_DNA"/>
</dbReference>
<comment type="caution">
    <text evidence="3">The sequence shown here is derived from an EMBL/GenBank/DDBJ whole genome shotgun (WGS) entry which is preliminary data.</text>
</comment>
<dbReference type="RefSeq" id="WP_103357595.1">
    <property type="nucleotide sequence ID" value="NZ_CP113107.1"/>
</dbReference>
<evidence type="ECO:0000256" key="1">
    <source>
        <dbReference type="ARBA" id="ARBA00023125"/>
    </source>
</evidence>
<evidence type="ECO:0000313" key="3">
    <source>
        <dbReference type="EMBL" id="PNZ29189.1"/>
    </source>
</evidence>
<dbReference type="AlphaFoldDB" id="A0A2K3YUA2"/>
<dbReference type="InterPro" id="IPR036388">
    <property type="entry name" value="WH-like_DNA-bd_sf"/>
</dbReference>
<dbReference type="InterPro" id="IPR036390">
    <property type="entry name" value="WH_DNA-bd_sf"/>
</dbReference>
<name>A0A2K3YUA2_9STAP</name>
<dbReference type="PANTHER" id="PTHR33164">
    <property type="entry name" value="TRANSCRIPTIONAL REGULATOR, MARR FAMILY"/>
    <property type="match status" value="1"/>
</dbReference>
<protein>
    <submittedName>
        <fullName evidence="3">MarR family transcriptional regulator</fullName>
    </submittedName>
</protein>
<gene>
    <name evidence="3" type="ORF">CD122_03390</name>
</gene>
<dbReference type="InterPro" id="IPR039422">
    <property type="entry name" value="MarR/SlyA-like"/>
</dbReference>
<dbReference type="PANTHER" id="PTHR33164:SF44">
    <property type="entry name" value="TRANSCRIPTIONAL REGULATORY PROTEIN"/>
    <property type="match status" value="1"/>
</dbReference>
<evidence type="ECO:0000313" key="4">
    <source>
        <dbReference type="Proteomes" id="UP000242752"/>
    </source>
</evidence>
<accession>A0A2K3YUA2</accession>
<dbReference type="Proteomes" id="UP000242752">
    <property type="component" value="Unassembled WGS sequence"/>
</dbReference>
<evidence type="ECO:0000259" key="2">
    <source>
        <dbReference type="PROSITE" id="PS50995"/>
    </source>
</evidence>
<dbReference type="InterPro" id="IPR000835">
    <property type="entry name" value="HTH_MarR-typ"/>
</dbReference>
<sequence length="147" mass="17200">MELSALFDHLTKLYRPYIKITQPLLEAHDLHPAQWLILKDIYTHPQTTLVQISKRRSIEKPTTRKILKVLDERGWLMSQPGEDKREKLLTLSEQGEIVYHSLMTEIHSQQADITAKLQLTPAEIEQTIQLLDQLYNSMTNKIQRLES</sequence>
<keyword evidence="4" id="KW-1185">Reference proteome</keyword>